<feature type="domain" description="RRM" evidence="5">
    <location>
        <begin position="57"/>
        <end position="131"/>
    </location>
</feature>
<feature type="domain" description="RRM" evidence="5">
    <location>
        <begin position="272"/>
        <end position="345"/>
    </location>
</feature>
<evidence type="ECO:0000259" key="5">
    <source>
        <dbReference type="PROSITE" id="PS50102"/>
    </source>
</evidence>
<proteinExistence type="predicted"/>
<evidence type="ECO:0000313" key="7">
    <source>
        <dbReference type="Proteomes" id="UP000324632"/>
    </source>
</evidence>
<dbReference type="Pfam" id="PF00076">
    <property type="entry name" value="RRM_1"/>
    <property type="match status" value="5"/>
</dbReference>
<name>A0A5A9NSN6_9TELE</name>
<feature type="domain" description="RRM" evidence="5">
    <location>
        <begin position="453"/>
        <end position="519"/>
    </location>
</feature>
<gene>
    <name evidence="6" type="ORF">E1301_Tti012916</name>
</gene>
<dbReference type="PANTHER" id="PTHR23236">
    <property type="entry name" value="EUKARYOTIC TRANSLATION INITIATION FACTOR 4B/4H"/>
    <property type="match status" value="1"/>
</dbReference>
<reference evidence="6 7" key="1">
    <citation type="journal article" date="2019" name="Mol. Ecol. Resour.">
        <title>Chromosome-level genome assembly of Triplophysa tibetana, a fish adapted to the harsh high-altitude environment of the Tibetan Plateau.</title>
        <authorList>
            <person name="Yang X."/>
            <person name="Liu H."/>
            <person name="Ma Z."/>
            <person name="Zou Y."/>
            <person name="Zou M."/>
            <person name="Mao Y."/>
            <person name="Li X."/>
            <person name="Wang H."/>
            <person name="Chen T."/>
            <person name="Wang W."/>
            <person name="Yang R."/>
        </authorList>
    </citation>
    <scope>NUCLEOTIDE SEQUENCE [LARGE SCALE GENOMIC DNA]</scope>
    <source>
        <strain evidence="6">TTIB1903HZAU</strain>
        <tissue evidence="6">Muscle</tissue>
    </source>
</reference>
<keyword evidence="1" id="KW-0677">Repeat</keyword>
<dbReference type="InterPro" id="IPR000504">
    <property type="entry name" value="RRM_dom"/>
</dbReference>
<feature type="domain" description="RRM" evidence="5">
    <location>
        <begin position="364"/>
        <end position="437"/>
    </location>
</feature>
<feature type="compositionally biased region" description="Polar residues" evidence="4">
    <location>
        <begin position="1"/>
        <end position="12"/>
    </location>
</feature>
<dbReference type="InterPro" id="IPR035979">
    <property type="entry name" value="RBD_domain_sf"/>
</dbReference>
<feature type="domain" description="RRM" evidence="5">
    <location>
        <begin position="144"/>
        <end position="218"/>
    </location>
</feature>
<keyword evidence="2 3" id="KW-0694">RNA-binding</keyword>
<evidence type="ECO:0000256" key="3">
    <source>
        <dbReference type="PROSITE-ProRule" id="PRU00176"/>
    </source>
</evidence>
<evidence type="ECO:0000313" key="6">
    <source>
        <dbReference type="EMBL" id="KAA0712483.1"/>
    </source>
</evidence>
<accession>A0A5A9NSN6</accession>
<dbReference type="SUPFAM" id="SSF54928">
    <property type="entry name" value="RNA-binding domain, RBD"/>
    <property type="match status" value="4"/>
</dbReference>
<comment type="caution">
    <text evidence="6">The sequence shown here is derived from an EMBL/GenBank/DDBJ whole genome shotgun (WGS) entry which is preliminary data.</text>
</comment>
<protein>
    <submittedName>
        <fullName evidence="6">Nucleolin Protein C23</fullName>
    </submittedName>
</protein>
<organism evidence="6 7">
    <name type="scientific">Triplophysa tibetana</name>
    <dbReference type="NCBI Taxonomy" id="1572043"/>
    <lineage>
        <taxon>Eukaryota</taxon>
        <taxon>Metazoa</taxon>
        <taxon>Chordata</taxon>
        <taxon>Craniata</taxon>
        <taxon>Vertebrata</taxon>
        <taxon>Euteleostomi</taxon>
        <taxon>Actinopterygii</taxon>
        <taxon>Neopterygii</taxon>
        <taxon>Teleostei</taxon>
        <taxon>Ostariophysi</taxon>
        <taxon>Cypriniformes</taxon>
        <taxon>Nemacheilidae</taxon>
        <taxon>Triplophysa</taxon>
    </lineage>
</organism>
<dbReference type="GO" id="GO:0003723">
    <property type="term" value="F:RNA binding"/>
    <property type="evidence" value="ECO:0007669"/>
    <property type="project" value="UniProtKB-UniRule"/>
</dbReference>
<feature type="region of interest" description="Disordered" evidence="4">
    <location>
        <begin position="1"/>
        <end position="35"/>
    </location>
</feature>
<dbReference type="Proteomes" id="UP000324632">
    <property type="component" value="Chromosome 14"/>
</dbReference>
<dbReference type="AlphaFoldDB" id="A0A5A9NSN6"/>
<sequence>MSDTENQMQVPQAENALPTPKEVDKESSDEDMFEEEALLTEETEDYDYFKKDVTDPHTLFIQNLPPSVKQDELKKVFDQATDIEMPIDNEGSTIGEFGYVEFASEEDQKKALELNGEKLRGQPLKLDRTSDEENFQEIQEPYARTLFIKNLPHSTKQDDLKEIFQEAIDIKLPLGKNGLAEGIAYIEFATEAIADKVFEEAQGSDVNGNSIVIGYMGEKSTAPLGDLAMFTLHQRKSYRKLDGKNVMGQPVKLDRASKEDLVGNKAANLPNKILVVNNLSYSVSVNTLRPIFEKAVAIRIPQKNGMLRGFGFVQFESAEDAKEALENCNNMEIEGRTVRIQFSKSKEERVGGGMRNFAAVQSSKTLFVKNLSLKATKDSLLCVFEKAVGIRISRKKGTSIGFGYVDFESVKDAEEALKTCNNALIEGKNIRLEFCQSREDKGAGMGNSAAFSSSKAVKNVPFSSTKDSTQNVPEKSVSIKIPLNIGNQKGCAFMEFTSVEDAIDALKTVNNAEIEGRSLTQFHKVFSQSEKKAAKLQEKKWTTVRSMEKKCLWTMPSPNVREVEAEVVPLAKEGLDLLTEEEEVLMAEVEEEEVLVAKAEEGVVLVAKAEDGVVLVAQVEDGVVLVAKAEDGVVLVAQVEEGVVLVAVEVEEAVA</sequence>
<keyword evidence="7" id="KW-1185">Reference proteome</keyword>
<dbReference type="EMBL" id="SOYY01000014">
    <property type="protein sequence ID" value="KAA0712483.1"/>
    <property type="molecule type" value="Genomic_DNA"/>
</dbReference>
<dbReference type="Gene3D" id="3.30.70.330">
    <property type="match status" value="5"/>
</dbReference>
<dbReference type="PROSITE" id="PS50102">
    <property type="entry name" value="RRM"/>
    <property type="match status" value="5"/>
</dbReference>
<dbReference type="InterPro" id="IPR012677">
    <property type="entry name" value="Nucleotide-bd_a/b_plait_sf"/>
</dbReference>
<evidence type="ECO:0000256" key="4">
    <source>
        <dbReference type="SAM" id="MobiDB-lite"/>
    </source>
</evidence>
<evidence type="ECO:0000256" key="1">
    <source>
        <dbReference type="ARBA" id="ARBA00022737"/>
    </source>
</evidence>
<evidence type="ECO:0000256" key="2">
    <source>
        <dbReference type="ARBA" id="ARBA00022884"/>
    </source>
</evidence>
<dbReference type="PANTHER" id="PTHR23236:SF119">
    <property type="entry name" value="NUCLEAR RNA-BINDING PROTEIN SART-3"/>
    <property type="match status" value="1"/>
</dbReference>
<dbReference type="SMART" id="SM00360">
    <property type="entry name" value="RRM"/>
    <property type="match status" value="5"/>
</dbReference>